<proteinExistence type="predicted"/>
<feature type="compositionally biased region" description="Polar residues" evidence="1">
    <location>
        <begin position="195"/>
        <end position="211"/>
    </location>
</feature>
<dbReference type="EMBL" id="CAWUFR010000034">
    <property type="protein sequence ID" value="CAK6958451.1"/>
    <property type="molecule type" value="Genomic_DNA"/>
</dbReference>
<evidence type="ECO:0000256" key="1">
    <source>
        <dbReference type="SAM" id="MobiDB-lite"/>
    </source>
</evidence>
<dbReference type="PROSITE" id="PS51257">
    <property type="entry name" value="PROKAR_LIPOPROTEIN"/>
    <property type="match status" value="1"/>
</dbReference>
<evidence type="ECO:0000313" key="2">
    <source>
        <dbReference type="EMBL" id="CAK6958451.1"/>
    </source>
</evidence>
<feature type="compositionally biased region" description="Polar residues" evidence="1">
    <location>
        <begin position="175"/>
        <end position="186"/>
    </location>
</feature>
<name>A0AAV1NG03_SCOSC</name>
<evidence type="ECO:0000313" key="3">
    <source>
        <dbReference type="Proteomes" id="UP001314229"/>
    </source>
</evidence>
<gene>
    <name evidence="2" type="ORF">FSCOSCO3_A018730</name>
</gene>
<feature type="region of interest" description="Disordered" evidence="1">
    <location>
        <begin position="156"/>
        <end position="219"/>
    </location>
</feature>
<comment type="caution">
    <text evidence="2">The sequence shown here is derived from an EMBL/GenBank/DDBJ whole genome shotgun (WGS) entry which is preliminary data.</text>
</comment>
<keyword evidence="3" id="KW-1185">Reference proteome</keyword>
<reference evidence="2 3" key="1">
    <citation type="submission" date="2024-01" db="EMBL/GenBank/DDBJ databases">
        <authorList>
            <person name="Alioto T."/>
            <person name="Alioto T."/>
            <person name="Gomez Garrido J."/>
        </authorList>
    </citation>
    <scope>NUCLEOTIDE SEQUENCE [LARGE SCALE GENOMIC DNA]</scope>
</reference>
<protein>
    <submittedName>
        <fullName evidence="2">Secretory calcium-binding phosphoprotein 5</fullName>
    </submittedName>
</protein>
<feature type="compositionally biased region" description="Polar residues" evidence="1">
    <location>
        <begin position="156"/>
        <end position="166"/>
    </location>
</feature>
<sequence>MKSKHIEGELVSYKSESVSVEDTLIIFITFSSCVFIAEGLVHSAKMKLVILCLCLASTASAAPSFRYLPQYPGSRQQVPSTQMRNTHPLGLSVPSLPGAGAYSVELIYPHSYAGGANPSQPFTGYGLIKFSVPQPAGRQSVEVYYPYDFSQQRIMANSPPMSNSPHLPNVFQFDHSPQNIPQQTANVPPLDASPHPSQGPMQHIQQDQPAPTNKMPAQV</sequence>
<dbReference type="AlphaFoldDB" id="A0AAV1NG03"/>
<accession>A0AAV1NG03</accession>
<dbReference type="Proteomes" id="UP001314229">
    <property type="component" value="Unassembled WGS sequence"/>
</dbReference>
<organism evidence="2 3">
    <name type="scientific">Scomber scombrus</name>
    <name type="common">Atlantic mackerel</name>
    <name type="synonym">Scomber vernalis</name>
    <dbReference type="NCBI Taxonomy" id="13677"/>
    <lineage>
        <taxon>Eukaryota</taxon>
        <taxon>Metazoa</taxon>
        <taxon>Chordata</taxon>
        <taxon>Craniata</taxon>
        <taxon>Vertebrata</taxon>
        <taxon>Euteleostomi</taxon>
        <taxon>Actinopterygii</taxon>
        <taxon>Neopterygii</taxon>
        <taxon>Teleostei</taxon>
        <taxon>Neoteleostei</taxon>
        <taxon>Acanthomorphata</taxon>
        <taxon>Pelagiaria</taxon>
        <taxon>Scombriformes</taxon>
        <taxon>Scombridae</taxon>
        <taxon>Scomber</taxon>
    </lineage>
</organism>